<dbReference type="KEGG" id="kpul:GXN76_00975"/>
<name>A0A7D4BE03_9BACL</name>
<proteinExistence type="predicted"/>
<dbReference type="EMBL" id="CP048104">
    <property type="protein sequence ID" value="QKG83172.1"/>
    <property type="molecule type" value="Genomic_DNA"/>
</dbReference>
<dbReference type="RefSeq" id="WP_173219412.1">
    <property type="nucleotide sequence ID" value="NZ_CP048104.1"/>
</dbReference>
<gene>
    <name evidence="1" type="ORF">GXN76_00975</name>
</gene>
<dbReference type="Proteomes" id="UP000503088">
    <property type="component" value="Chromosome"/>
</dbReference>
<evidence type="ECO:0000313" key="1">
    <source>
        <dbReference type="EMBL" id="QKG83172.1"/>
    </source>
</evidence>
<dbReference type="AlphaFoldDB" id="A0A7D4BE03"/>
<protein>
    <submittedName>
        <fullName evidence="1">Uncharacterized protein</fullName>
    </submittedName>
</protein>
<keyword evidence="2" id="KW-1185">Reference proteome</keyword>
<sequence>MGYKQPLSILEIVKKNQAHSRDHYSILPITLEYENNLYYYIHYKVSDRYLVVRRDSQVPPLKEVEPVIFMAASFVSYSNAFHRYGDEWIKAKTIPIYERIQKLLDILDKGLYSRLTEEQRGWLYEFREAAQRIIDWQREIEDVVATGKKHMDKITDQIATVQDRERLDQLQRQLIKCGYEQNQIQLKTDQNRQRLITSIWRKIPLFHFRLWLTYFELKKKNQKMLDWSKMDPEEIQDTEIVKKRIEGEIDPDSYQALKEIKAATINPR</sequence>
<accession>A0A7D4BE03</accession>
<organism evidence="1 2">
    <name type="scientific">Kroppenstedtia pulmonis</name>
    <dbReference type="NCBI Taxonomy" id="1380685"/>
    <lineage>
        <taxon>Bacteria</taxon>
        <taxon>Bacillati</taxon>
        <taxon>Bacillota</taxon>
        <taxon>Bacilli</taxon>
        <taxon>Bacillales</taxon>
        <taxon>Thermoactinomycetaceae</taxon>
        <taxon>Kroppenstedtia</taxon>
    </lineage>
</organism>
<reference evidence="1 2" key="1">
    <citation type="submission" date="2020-01" db="EMBL/GenBank/DDBJ databases">
        <authorList>
            <person name="Gulvik C.A."/>
            <person name="Batra D.G."/>
        </authorList>
    </citation>
    <scope>NUCLEOTIDE SEQUENCE [LARGE SCALE GENOMIC DNA]</scope>
    <source>
        <strain evidence="1 2">W9323</strain>
    </source>
</reference>
<evidence type="ECO:0000313" key="2">
    <source>
        <dbReference type="Proteomes" id="UP000503088"/>
    </source>
</evidence>